<proteinExistence type="inferred from homology"/>
<accession>A0AAD8MV72</accession>
<comment type="subcellular location">
    <subcellularLocation>
        <location evidence="1">Membrane</location>
        <topology evidence="1">Multi-pass membrane protein</topology>
    </subcellularLocation>
</comment>
<gene>
    <name evidence="8" type="ORF">POM88_024049</name>
</gene>
<feature type="transmembrane region" description="Helical" evidence="7">
    <location>
        <begin position="210"/>
        <end position="229"/>
    </location>
</feature>
<dbReference type="EMBL" id="JAUIZM010000005">
    <property type="protein sequence ID" value="KAK1386314.1"/>
    <property type="molecule type" value="Genomic_DNA"/>
</dbReference>
<evidence type="ECO:0000256" key="4">
    <source>
        <dbReference type="ARBA" id="ARBA00022989"/>
    </source>
</evidence>
<feature type="transmembrane region" description="Helical" evidence="7">
    <location>
        <begin position="140"/>
        <end position="160"/>
    </location>
</feature>
<dbReference type="GO" id="GO:0022857">
    <property type="term" value="F:transmembrane transporter activity"/>
    <property type="evidence" value="ECO:0007669"/>
    <property type="project" value="InterPro"/>
</dbReference>
<dbReference type="Proteomes" id="UP001237642">
    <property type="component" value="Unassembled WGS sequence"/>
</dbReference>
<feature type="transmembrane region" description="Helical" evidence="7">
    <location>
        <begin position="373"/>
        <end position="392"/>
    </location>
</feature>
<comment type="caution">
    <text evidence="8">The sequence shown here is derived from an EMBL/GenBank/DDBJ whole genome shotgun (WGS) entry which is preliminary data.</text>
</comment>
<feature type="transmembrane region" description="Helical" evidence="7">
    <location>
        <begin position="71"/>
        <end position="89"/>
    </location>
</feature>
<feature type="transmembrane region" description="Helical" evidence="7">
    <location>
        <begin position="413"/>
        <end position="430"/>
    </location>
</feature>
<organism evidence="8 9">
    <name type="scientific">Heracleum sosnowskyi</name>
    <dbReference type="NCBI Taxonomy" id="360622"/>
    <lineage>
        <taxon>Eukaryota</taxon>
        <taxon>Viridiplantae</taxon>
        <taxon>Streptophyta</taxon>
        <taxon>Embryophyta</taxon>
        <taxon>Tracheophyta</taxon>
        <taxon>Spermatophyta</taxon>
        <taxon>Magnoliopsida</taxon>
        <taxon>eudicotyledons</taxon>
        <taxon>Gunneridae</taxon>
        <taxon>Pentapetalae</taxon>
        <taxon>asterids</taxon>
        <taxon>campanulids</taxon>
        <taxon>Apiales</taxon>
        <taxon>Apiaceae</taxon>
        <taxon>Apioideae</taxon>
        <taxon>apioid superclade</taxon>
        <taxon>Tordylieae</taxon>
        <taxon>Tordyliinae</taxon>
        <taxon>Heracleum</taxon>
    </lineage>
</organism>
<reference evidence="8" key="2">
    <citation type="submission" date="2023-05" db="EMBL/GenBank/DDBJ databases">
        <authorList>
            <person name="Schelkunov M.I."/>
        </authorList>
    </citation>
    <scope>NUCLEOTIDE SEQUENCE</scope>
    <source>
        <strain evidence="8">Hsosn_3</strain>
        <tissue evidence="8">Leaf</tissue>
    </source>
</reference>
<dbReference type="InterPro" id="IPR000109">
    <property type="entry name" value="POT_fam"/>
</dbReference>
<dbReference type="GO" id="GO:0016020">
    <property type="term" value="C:membrane"/>
    <property type="evidence" value="ECO:0007669"/>
    <property type="project" value="UniProtKB-SubCell"/>
</dbReference>
<comment type="similarity">
    <text evidence="6">Belongs to the major facilitator superfamily. Phosphate:H(+) symporter (TC 2.A.1.9) family.</text>
</comment>
<name>A0AAD8MV72_9APIA</name>
<protein>
    <submittedName>
        <fullName evidence="8">Proton-dependent oligopeptide transporter family</fullName>
    </submittedName>
</protein>
<feature type="transmembrane region" description="Helical" evidence="7">
    <location>
        <begin position="181"/>
        <end position="204"/>
    </location>
</feature>
<reference evidence="8" key="1">
    <citation type="submission" date="2023-02" db="EMBL/GenBank/DDBJ databases">
        <title>Genome of toxic invasive species Heracleum sosnowskyi carries increased number of genes despite the absence of recent whole-genome duplications.</title>
        <authorList>
            <person name="Schelkunov M."/>
            <person name="Shtratnikova V."/>
            <person name="Makarenko M."/>
            <person name="Klepikova A."/>
            <person name="Omelchenko D."/>
            <person name="Novikova G."/>
            <person name="Obukhova E."/>
            <person name="Bogdanov V."/>
            <person name="Penin A."/>
            <person name="Logacheva M."/>
        </authorList>
    </citation>
    <scope>NUCLEOTIDE SEQUENCE</scope>
    <source>
        <strain evidence="8">Hsosn_3</strain>
        <tissue evidence="8">Leaf</tissue>
    </source>
</reference>
<keyword evidence="9" id="KW-1185">Reference proteome</keyword>
<evidence type="ECO:0000256" key="5">
    <source>
        <dbReference type="ARBA" id="ARBA00023136"/>
    </source>
</evidence>
<keyword evidence="5 7" id="KW-0472">Membrane</keyword>
<feature type="transmembrane region" description="Helical" evidence="7">
    <location>
        <begin position="101"/>
        <end position="120"/>
    </location>
</feature>
<feature type="transmembrane region" description="Helical" evidence="7">
    <location>
        <begin position="486"/>
        <end position="507"/>
    </location>
</feature>
<evidence type="ECO:0000256" key="7">
    <source>
        <dbReference type="SAM" id="Phobius"/>
    </source>
</evidence>
<dbReference type="InterPro" id="IPR036259">
    <property type="entry name" value="MFS_trans_sf"/>
</dbReference>
<feature type="transmembrane region" description="Helical" evidence="7">
    <location>
        <begin position="332"/>
        <end position="353"/>
    </location>
</feature>
<evidence type="ECO:0000256" key="1">
    <source>
        <dbReference type="ARBA" id="ARBA00004141"/>
    </source>
</evidence>
<evidence type="ECO:0000256" key="6">
    <source>
        <dbReference type="ARBA" id="ARBA00044504"/>
    </source>
</evidence>
<evidence type="ECO:0000313" key="9">
    <source>
        <dbReference type="Proteomes" id="UP001237642"/>
    </source>
</evidence>
<sequence length="592" mass="66299">MWKQAEKEAEEAANKYLSPWDSNKEKGGFRAASFVYGFVFLDNIGFIANMVSMVLYFMLQMHFNLSGASTTLTNFMGSTFLLSLIGGFISDTFINRFHTCLIFGILEVLGLALITIQARFDSLHPDGCLESNCLKGGISVMFYGSLALLALGSGGVRGALPALGADQFDTKDPKNAKAVATYFNYLVLATSAGACIGVTFVVYLSMHVHWYWGFFVATVLSCIAFSVLYSGQPFYTLQVPEDSPLVKVLQVIVVAIKNRKLSLAENSGELHEMGEKESGLSAEPRIPHTKQFSWLDKAAILRKEFKQEPTASTGWTLCTVTQVEEVKIITRMLPIIFSTIIMNTCLAQLQTFSVEQGFVMDRYLGSFQIEAPTIPIIPLFFLCILIPLYEFVFIPFARKITKHPTGITQLQRVGVGLVLSAISMAIAAVVEVKRRKYALDYPGESISIFWLSFQFGIFGIADMFTLVGLLEFFYREAPIKMRSLSTSFTWISLSFGYFLSTIFVHIINSVTKKITPSRKGWLHGQDLNTNNLDLFYWFLAILSCLNFANYLYWATWYKYKTEQVMFEPKAQESISTSAAFLIKKGDGKAEKE</sequence>
<evidence type="ECO:0000256" key="2">
    <source>
        <dbReference type="ARBA" id="ARBA00005982"/>
    </source>
</evidence>
<evidence type="ECO:0000313" key="8">
    <source>
        <dbReference type="EMBL" id="KAK1386314.1"/>
    </source>
</evidence>
<evidence type="ECO:0000256" key="3">
    <source>
        <dbReference type="ARBA" id="ARBA00022692"/>
    </source>
</evidence>
<feature type="transmembrane region" description="Helical" evidence="7">
    <location>
        <begin position="534"/>
        <end position="553"/>
    </location>
</feature>
<keyword evidence="4 7" id="KW-1133">Transmembrane helix</keyword>
<dbReference type="Pfam" id="PF00854">
    <property type="entry name" value="PTR2"/>
    <property type="match status" value="1"/>
</dbReference>
<keyword evidence="3 7" id="KW-0812">Transmembrane</keyword>
<feature type="transmembrane region" description="Helical" evidence="7">
    <location>
        <begin position="450"/>
        <end position="474"/>
    </location>
</feature>
<comment type="similarity">
    <text evidence="2">Belongs to the major facilitator superfamily. Proton-dependent oligopeptide transporter (POT/PTR) (TC 2.A.17) family.</text>
</comment>
<feature type="transmembrane region" description="Helical" evidence="7">
    <location>
        <begin position="34"/>
        <end position="59"/>
    </location>
</feature>
<dbReference type="SUPFAM" id="SSF103473">
    <property type="entry name" value="MFS general substrate transporter"/>
    <property type="match status" value="1"/>
</dbReference>
<dbReference type="AlphaFoldDB" id="A0AAD8MV72"/>
<dbReference type="PANTHER" id="PTHR11654">
    <property type="entry name" value="OLIGOPEPTIDE TRANSPORTER-RELATED"/>
    <property type="match status" value="1"/>
</dbReference>
<dbReference type="Gene3D" id="1.20.1250.20">
    <property type="entry name" value="MFS general substrate transporter like domains"/>
    <property type="match status" value="1"/>
</dbReference>